<dbReference type="SUPFAM" id="SSF56672">
    <property type="entry name" value="DNA/RNA polymerases"/>
    <property type="match status" value="1"/>
</dbReference>
<proteinExistence type="inferred from homology"/>
<dbReference type="PROSITE" id="PS51194">
    <property type="entry name" value="HELICASE_CTER"/>
    <property type="match status" value="1"/>
</dbReference>
<dbReference type="CDD" id="cd02440">
    <property type="entry name" value="AdoMet_MTases"/>
    <property type="match status" value="1"/>
</dbReference>
<dbReference type="Pfam" id="PF05175">
    <property type="entry name" value="MTS"/>
    <property type="match status" value="1"/>
</dbReference>
<accession>A0AAT9JNI4</accession>
<keyword evidence="11" id="KW-1133">Transmembrane helix</keyword>
<feature type="transmembrane region" description="Helical" evidence="11">
    <location>
        <begin position="2807"/>
        <end position="2827"/>
    </location>
</feature>
<dbReference type="GO" id="GO:0032259">
    <property type="term" value="P:methylation"/>
    <property type="evidence" value="ECO:0007669"/>
    <property type="project" value="InterPro"/>
</dbReference>
<dbReference type="EMBL" id="BK067806">
    <property type="protein sequence ID" value="DBA56806.1"/>
    <property type="molecule type" value="Genomic_RNA"/>
</dbReference>
<dbReference type="Gene3D" id="3.40.50.150">
    <property type="entry name" value="Vaccinia Virus protein VP39"/>
    <property type="match status" value="1"/>
</dbReference>
<feature type="region of interest" description="Disordered" evidence="10">
    <location>
        <begin position="1"/>
        <end position="67"/>
    </location>
</feature>
<dbReference type="InterPro" id="IPR029063">
    <property type="entry name" value="SAM-dependent_MTases_sf"/>
</dbReference>
<protein>
    <recommendedName>
        <fullName evidence="8">Methyltransferase-like protein 5</fullName>
    </recommendedName>
</protein>
<feature type="transmembrane region" description="Helical" evidence="11">
    <location>
        <begin position="1353"/>
        <end position="1379"/>
    </location>
</feature>
<organism evidence="13">
    <name type="scientific">Artemia sinica associated flavi-like virus</name>
    <dbReference type="NCBI Taxonomy" id="3142491"/>
    <lineage>
        <taxon>Viruses</taxon>
        <taxon>Riboviria</taxon>
        <taxon>Orthornavirae</taxon>
        <taxon>Kitrinoviricota</taxon>
        <taxon>Flasuviricetes</taxon>
        <taxon>Amarillovirales</taxon>
        <taxon>Flaviviridae</taxon>
    </lineage>
</organism>
<keyword evidence="5" id="KW-0808">Transferase</keyword>
<dbReference type="InterPro" id="IPR043502">
    <property type="entry name" value="DNA/RNA_pol_sf"/>
</dbReference>
<feature type="transmembrane region" description="Helical" evidence="11">
    <location>
        <begin position="1483"/>
        <end position="1508"/>
    </location>
</feature>
<dbReference type="InterPro" id="IPR007848">
    <property type="entry name" value="Small_mtfrase_dom"/>
</dbReference>
<feature type="compositionally biased region" description="Polar residues" evidence="10">
    <location>
        <begin position="3518"/>
        <end position="3528"/>
    </location>
</feature>
<evidence type="ECO:0000256" key="8">
    <source>
        <dbReference type="ARBA" id="ARBA00041374"/>
    </source>
</evidence>
<feature type="transmembrane region" description="Helical" evidence="11">
    <location>
        <begin position="2865"/>
        <end position="2894"/>
    </location>
</feature>
<comment type="similarity">
    <text evidence="3">Belongs to the methyltransferase superfamily. PrmA family.</text>
</comment>
<dbReference type="GO" id="GO:0044423">
    <property type="term" value="C:virion component"/>
    <property type="evidence" value="ECO:0007669"/>
    <property type="project" value="UniProtKB-KW"/>
</dbReference>
<keyword evidence="6" id="KW-0548">Nucleotidyltransferase</keyword>
<keyword evidence="7" id="KW-0946">Virion</keyword>
<sequence length="5123" mass="582564">MADHTNVDQNQSTPGSSNEQPGGRPSQGQPIEVPEGTPNPPTPVTPLEKGGGKNSSKKSGKSKRPHFDYDVFSSSQVALNELTESAISELLSKTQHNKACPTQGYVCNCGVSASLARKLIMMIIVQQKNMVTYLQSQSGEVAKDDRDRIVRSSIGFSKIYQNLLTEKFEVKDLNAMLQAITSEKGWVALFNEKWRRWSFPPSCLLSNRFNDLLDMIRNRRQDYVPVQGVPRFRNITYGVPSQDVVVRELESLKVVSKKPQGWKGKQPKGATYQPKKADVQSQGAVPQSRAASPALGTIEQFQQAFRASVPTTAPGSYATVAQEQKPAKWYRTNPDFHTTWLSFGVDLSVTSDEEILHLASHKKVFTFPSCLVCHNIKQESLGFNLAWSKQNLDLQGRPQPKPSILGLIWAGLFGMSNIPTSSAQPLNDSLINVSESFSFFLFLLICLLLCFFVNKCIFSGLKSVFYFFVNKCFFSVLKSVLKFLNNFVKYSVLHILCFLIMISAAHSSIVENHCSIEEFNSYTFQCGTGSVYVGGFGRPCHFQFLIRNNFSCPTEDLSEPCQWLNWLVVKPPPSLSSDQTIWWNERIGAVRSQIARSGLSQFTWASYDLCSLSFSLNNETWYKDAEEPLQPTDYSIFAVIFFGLLSFSLHIFVIISLRRFDRRMWNIVPLVLFMALSFSSAETTAVTYECDRSLVVHHKTSLNFIFFDNVDWCALPNCEKGDLYPCWALCDVASSLKTCSSTDVDWTGLYNRMSLCTFETSYFWMHFDEGRFISSSCIDKALISFDGVLPQEKGDHYLNLRGLRARSKRAIVDDAKEYASMGYNKTLSLLSKVGIFSRWYNDTRAKKLIDWVGTLDFDVIDETLSADGAVCRWYKSANSTISLFLSLLLLWFLFNLRINPFFILLFVFIFYISIPVECCTHSLTSTMVGKRYYDNQHVFNVTSGEATISPRACIVFSSSLNGKQATLKKVTIVSIIKKFETISLYKIVDNFQLSKFCDWKCWGGHYGQNLRSWEKLVDQNQYSARQVFKNDEQTGWHCGGCWQMSWSKRQCAIHWNSDNECTLKQWTFKEIEVKYTVEENGKIEFETVTLNNDEFLGNRKFKIKLRSIVNDHKKILDCNNVDNHLYELNSDFTIPSSVIAYQVGTRPDIDSIKKSLSFGFNCGDICGDSCQTTLRGARYILPNHLLHSIPKIESRLMVPSINVYALIEGVLTELPSCNITKIDVKQHLKVDIRGDGELMLSVEGDSPCDLNIESQNTGICHVEGTHFSINSRSQEIYLKLSCKDSGITEIQVGGQKAVVNVEPRSVWGYIKNKLGYDYDELSSSYDFPSFEGFPSLSLFSLNPINALQKYTPFVLIGFFLYLFNPLYCALYVFICAWWFVKADMGFYTEASISQVDDLGAASICYCLLSLLIVQKFLAQQLVAFLLMLWFQNWITVVWFFHASVSNFAWKTVFYMKRKGLVQFSFFHLYVTLLKTAGNSRLAIAIVILSLFEMGYYKLGMLLVAWLYVLRSYNINCFGRRIIFSFHTLFPKQFATTSDMVLSDPEVLEDLTLSKSRLNHFSVCSQTTEEDFDYLASQNGRVCATHNGKSGTFDSFMNYMNESFARDGKKYCGFQFRHEASTQKNVLYVQRSDEEERVKIGLATIDSPIDDPDDVLTKSAKNSLSNLLSKMRKPYIGCSIEWGYLEKMWSLFGVESGFSSPGTLSSDFPKIFQFMVDSFTGGTGFGFQYEHTVYTGYHVTQGKSIVIPDRCETGEVKKVVLKPKCVNESEDYICYGKPANLPLPEVGEWAFVVNPISQQMLFFRVSGMAKGEQSEYATFDRMVLAMDDKGKVTCVKNPNYGFYGWSGLPIISCLRKIPIGVYGHMHDTGGGTTAEGRIIPTSKHVRCAVNIARSVRVDWEADAKQFCFTPGIHQIVRPTASGKSTMFPLEMAKLLSQRAGRGIILVLNPLKVVPVQLKMYLDSLIAKDLLQHKIKTHYVVGKQESASFYRIQEDAKDHVVILYMSYGKWWVSPPDHGVRIVMLDEIHVKNEAVVATKAFIEHSYLNKDPYWTRIPVIQMTATSEGNVGADRDIVDIEHSVPDDKSNTVRIAEDFYFSDHYLRPGRKHLIFVPTKRETETIKTEFRTKHYKNIYNFYRGHTASETQIQMFNDCDTGVMICTNAAENGITFEGVTDVWDCRTEYTESLSSDGSLSLVKRPVDQKSAIQRRGRAGRTTVEGYYHYPIHMKTLPASHGTGDEVMYKVACMFLSRSENTLSYPDPLKPWCKALKDFTKDCTYSSRMWEIMSNSDCNPMTFLALAYKDSGRLQWTEQFIRIAFSDTIQMKGKTYNDIVKGIDIVVKDKIVPDNGVHWYVLDSVKDTTENNNLGLGLVGAIGTGITLYAVMSELASNQLSYARSTCVWVIPTRNWHDLLWGCQFDFVTDYDYTELVGALLPRNEPKLINDNRLLTKVLGRTANNSMMNHLLTGVINDEVWELKTYTFSTVGKLLVRVFRETTIATPNVEPLQNLKDEFGRTFESDTEGGYFSVEPSELINRRRLIVISHSCDAFLSPLERTRLESLNSKEDLEHFITYSGRFDVSRFLKNSINSYFTRNEIVLVDNGVEPEEVELNNYVVALQSQFVNWFTSMSAAHPELIPVYTFLSTTGTLVVGGVSLCWDLLTKRFGQIGAFGVGALFIAYVTTPQSTVTNLILSLGTYAVKSVIFGNGVSDITGKALKATPIALAASVFSGSVLSGLSKVWIEARKTDPVLQFTKTGLAVNTPNGSVLVNVKSLYAIFRKLRIAWNGGPVDFADLITQLTNWAVNSMNMSLYHTFLSIIATVIVFLLQAFMKTKDACDRLNFAMHTRDRDLHKLFVEHLYAIDSLDDHIMFALSIASVVVNPASTISVGIMAAFGVFMKMVSDEPLTRDSIKDTLKESLFAGAGLPLWLCFSELLMKVLSWWMTRRGAPVNNPIPGVAQVEENSLSMTLTAITVSLSTVCTGLKLYSCRQDDSGAKNSLLNTLAEYGRNTLLKIGGLALKMWDFIKNLFAKALKWFSSEKEILDDGSALLFAPEVAYSDLTTSEKYLAIVVGRDDYNSPRLLSEMQQSLRQTGGPIHYQVLNCFADLTEEDLSHCITFQANPWGFKKIDLNALVDHYESLTKTKMLDFKRQGASGISFKENFCFTTIATTDGLYIFVHLVANNGIKIYTIMHLLGGVFTCYVVNTILPTKMKVDMMLDKIVNGVIPDTQRMIASLVGCVNVTLLPTVNGQKSLLRHTQLIDVLMKAKQLKNGGRPIKRLVKGWVSLGKMLATQAVQQTFGSTSREPAMAGEEFAAYVSQDYTLLQQETALRSCHLPPEDDEYWALLKDKGHSAILKIVAQRLDMESLQLIFEELPHLVGASDQYRYSGEFNFITEAIKLQMANPGKKPTTVEIAPRNYKDIKWVEDDTEIPSYKDYVPQHCPAEASAEEEAKPPPGYLDVFPVKKITEAVSTAAESLPSKGKVDEVVNDTFDRVSSWMNCKKMKWFHKGKGGSHEYNRQSFWGSTSHPSTQPLVGGRSGLQDPSRPKRSAKKYVPYSREPLIHFNRELIESMVDEELIERKLMEMKIPLESFDIGKGDLTLEQYLSPPIVIKKIYETLNQQKHSSDVIYDVCCGTGALGIITAKKTGCSTVGIEVDPLMAKKHAENLKKLEVKGTTVCRDFFSNEKKYLKDEIVICNPPFGSLDHSDIDLMFFNHIMAEGPEYFFFIDNTVKRKKIEKLIPANYHFKVYQFAFPLPRKYEGDKRLLTYIPCDLFTIKKNTSEYDSVRSITTDVYMNVIQTLFDETNAEGSLEEIVDILDSKVIKNIKQFQATDFDTCIYHGSSKFDPALKTLDLFTLTNVYERVEDLEPRSLIHSLTNIRNICKKDQRMARNGRLGTTELPNVRNDWYYRMADADKSFNLINKFRIDDTMLEYRNSCKGKEILLIGCDPGLIDYVAIHSENCHLYYDAEIASISSNPTNNMQQFSGLDCLSRFSQPLIFVNIDKFENYEALPQEFYSCVLISENPLQSDLANILDHFNKVQIHISPTTNNGELCLFVNCKRVRAPVHNPYIFNQIIRSLSHTISDMRNNIVRKERRRLLSYPRGVPNTLEWTTTMTKRTLQQNTDNLNRIDEALKPIQLSGGTPAYPCPKRSLKHRLDRLDAICDKYHIKKLPADRCNYFVHQPILCTYKKSDRMTKDSCMVSAVTYDAAHTIFGWDPENSVVIQVSKSRDQFLASIQERMDREIHIPKPEYVNELRQVMWSIRNPTKEKFHVLSFEETKKLVNAQGAAGMWDEWANMEEYLKDPRAENIFRSIITKLRAGKNVEEDYNTLHNKVESKVSDVPVGDEQKRKPRAINYKSAPLRFAEWAIYGQFLDHHYKKGKLFKHATGGTPIHLIGDKIKTAWEHWAGKGEPTAAMGDASKWDHSLWPALMALECEFVASFFEKEDWDLICNNYEHTIWPIVFTRLGFAFSNPGHRASGHVFTWLNTLLQAILHEWAWKKTLDLPFDANLDDFLTLFADGDDNVHISTSSVITDKNMKRVQYWMKEVNITIRSKTSEGYRITTMPTDIDYLSHYYSPVHVACSPEHKDALPPKQWARSGVYSQHHREMWLPRRPIAEILGKMVYTMKHSTTRDTVKIGEKYRRTQSLTKIEEEALEIESSKISSYMLLYPHIGCVRALSLPILANIGFAKEIKQTGSYWQKSFLDTVNSALTKDKSLPNTIQGALQSLYGSEVKTLDDISLVDHEWEIVSAMEHFNRVKEAEKYFSTKPRAELKKCASDFHKCQLYICTKNLARKSVNWGLYQARRTGQNDVPFPEYFFLWKPTADYYNRVWFSVRKQILHYEKTWLLPQQEKSLDDHVADLMGRFTTGIGGKVQDVLSYLKSYVLPPDKYAKSHSHTSKELGPIRHITVKERKSLPREKRWMDKIRERSSKEEFNSSQNHSSARSIFGYFGTTILVGLVFLAPLVLTDLRKKFFKKLRPSARRHSNERPPGCSHWNEQEQLYSCFSTEKERFQAWLYESSVEYDSLTTYGRFSTKLRYYFDCLRNYKDIIEIRRLEQAVQLAREKQQVKSLKSQIQTLIAESATPALKAEIGKEVKERFMASWVPNIPGLHSMIGSFVLDKLANL</sequence>
<evidence type="ECO:0000256" key="5">
    <source>
        <dbReference type="ARBA" id="ARBA00022679"/>
    </source>
</evidence>
<dbReference type="Gene3D" id="3.40.50.300">
    <property type="entry name" value="P-loop containing nucleotide triphosphate hydrolases"/>
    <property type="match status" value="2"/>
</dbReference>
<evidence type="ECO:0000256" key="2">
    <source>
        <dbReference type="ARBA" id="ARBA00004340"/>
    </source>
</evidence>
<feature type="compositionally biased region" description="Polar residues" evidence="10">
    <location>
        <begin position="7"/>
        <end position="20"/>
    </location>
</feature>
<dbReference type="GO" id="GO:0043657">
    <property type="term" value="C:host cell"/>
    <property type="evidence" value="ECO:0007669"/>
    <property type="project" value="UniProtKB-SubCell"/>
</dbReference>
<evidence type="ECO:0000256" key="6">
    <source>
        <dbReference type="ARBA" id="ARBA00022695"/>
    </source>
</evidence>
<dbReference type="GO" id="GO:0003676">
    <property type="term" value="F:nucleic acid binding"/>
    <property type="evidence" value="ECO:0007669"/>
    <property type="project" value="InterPro"/>
</dbReference>
<dbReference type="InterPro" id="IPR027417">
    <property type="entry name" value="P-loop_NTPase"/>
</dbReference>
<evidence type="ECO:0000256" key="1">
    <source>
        <dbReference type="ARBA" id="ARBA00004328"/>
    </source>
</evidence>
<evidence type="ECO:0000313" key="13">
    <source>
        <dbReference type="EMBL" id="DBA56806.1"/>
    </source>
</evidence>
<dbReference type="SUPFAM" id="SSF52540">
    <property type="entry name" value="P-loop containing nucleoside triphosphate hydrolases"/>
    <property type="match status" value="1"/>
</dbReference>
<feature type="transmembrane region" description="Helical" evidence="11">
    <location>
        <begin position="1422"/>
        <end position="1440"/>
    </location>
</feature>
<reference evidence="13" key="1">
    <citation type="journal article" date="2024" name="Nature">
        <title>Mapping glycoprotein structure reveals Flaviviridae evolutionary history.</title>
        <authorList>
            <person name="Mifsud J.C.O."/>
            <person name="Lytras S."/>
            <person name="Oliver M.R."/>
            <person name="Costa V.A."/>
            <person name="Holmes E.C."/>
            <person name="Grove J."/>
        </authorList>
    </citation>
    <scope>NUCLEOTIDE SEQUENCE</scope>
    <source>
        <strain evidence="13">AL-HBU</strain>
    </source>
</reference>
<feature type="transmembrane region" description="Helical" evidence="11">
    <location>
        <begin position="634"/>
        <end position="657"/>
    </location>
</feature>
<dbReference type="SMART" id="SM00490">
    <property type="entry name" value="HELICc"/>
    <property type="match status" value="1"/>
</dbReference>
<evidence type="ECO:0000256" key="9">
    <source>
        <dbReference type="ARBA" id="ARBA00047984"/>
    </source>
</evidence>
<dbReference type="InterPro" id="IPR051720">
    <property type="entry name" value="rRNA_MeTrfase/Polyamine_Synth"/>
</dbReference>
<dbReference type="GO" id="GO:0004252">
    <property type="term" value="F:serine-type endopeptidase activity"/>
    <property type="evidence" value="ECO:0007669"/>
    <property type="project" value="InterPro"/>
</dbReference>
<evidence type="ECO:0000259" key="12">
    <source>
        <dbReference type="PROSITE" id="PS51194"/>
    </source>
</evidence>
<feature type="transmembrane region" description="Helical" evidence="11">
    <location>
        <begin position="2914"/>
        <end position="2932"/>
    </location>
</feature>
<feature type="transmembrane region" description="Helical" evidence="11">
    <location>
        <begin position="877"/>
        <end position="894"/>
    </location>
</feature>
<evidence type="ECO:0000256" key="10">
    <source>
        <dbReference type="SAM" id="MobiDB-lite"/>
    </source>
</evidence>
<dbReference type="Pfam" id="PF00271">
    <property type="entry name" value="Helicase_C"/>
    <property type="match status" value="1"/>
</dbReference>
<dbReference type="Pfam" id="PF05578">
    <property type="entry name" value="Peptidase_S31"/>
    <property type="match status" value="1"/>
</dbReference>
<dbReference type="Gene3D" id="2.40.10.120">
    <property type="match status" value="1"/>
</dbReference>
<dbReference type="PANTHER" id="PTHR23290">
    <property type="entry name" value="RRNA N6-ADENOSINE-METHYLTRANSFERASE METTL5"/>
    <property type="match status" value="1"/>
</dbReference>
<dbReference type="PANTHER" id="PTHR23290:SF0">
    <property type="entry name" value="RRNA N6-ADENOSINE-METHYLTRANSFERASE METTL5"/>
    <property type="match status" value="1"/>
</dbReference>
<dbReference type="GO" id="GO:0008757">
    <property type="term" value="F:S-adenosylmethionine-dependent methyltransferase activity"/>
    <property type="evidence" value="ECO:0007669"/>
    <property type="project" value="UniProtKB-ARBA"/>
</dbReference>
<feature type="transmembrane region" description="Helical" evidence="11">
    <location>
        <begin position="900"/>
        <end position="923"/>
    </location>
</feature>
<feature type="transmembrane region" description="Helical" evidence="11">
    <location>
        <begin position="1460"/>
        <end position="1476"/>
    </location>
</feature>
<keyword evidence="11" id="KW-0472">Membrane</keyword>
<feature type="transmembrane region" description="Helical" evidence="11">
    <location>
        <begin position="487"/>
        <end position="505"/>
    </location>
</feature>
<name>A0AAT9JNI4_9FLAV</name>
<feature type="compositionally biased region" description="Basic residues" evidence="10">
    <location>
        <begin position="55"/>
        <end position="64"/>
    </location>
</feature>
<feature type="region of interest" description="Disordered" evidence="10">
    <location>
        <begin position="3518"/>
        <end position="3547"/>
    </location>
</feature>
<dbReference type="PROSITE" id="PS00092">
    <property type="entry name" value="N6_MTASE"/>
    <property type="match status" value="1"/>
</dbReference>
<comment type="catalytic activity">
    <reaction evidence="9">
        <text>ATP + H2O = ADP + phosphate + H(+)</text>
        <dbReference type="Rhea" id="RHEA:13065"/>
        <dbReference type="ChEBI" id="CHEBI:15377"/>
        <dbReference type="ChEBI" id="CHEBI:15378"/>
        <dbReference type="ChEBI" id="CHEBI:30616"/>
        <dbReference type="ChEBI" id="CHEBI:43474"/>
        <dbReference type="ChEBI" id="CHEBI:456216"/>
        <dbReference type="EC" id="3.6.4.13"/>
    </reaction>
</comment>
<comment type="subcellular location">
    <subcellularLocation>
        <location evidence="2">Host cell</location>
    </subcellularLocation>
    <subcellularLocation>
        <location evidence="1">Virion</location>
    </subcellularLocation>
</comment>
<dbReference type="GO" id="GO:0003724">
    <property type="term" value="F:RNA helicase activity"/>
    <property type="evidence" value="ECO:0007669"/>
    <property type="project" value="UniProtKB-EC"/>
</dbReference>
<feature type="transmembrane region" description="Helical" evidence="11">
    <location>
        <begin position="2684"/>
        <end position="2706"/>
    </location>
</feature>
<evidence type="ECO:0000256" key="7">
    <source>
        <dbReference type="ARBA" id="ARBA00022844"/>
    </source>
</evidence>
<feature type="transmembrane region" description="Helical" evidence="11">
    <location>
        <begin position="437"/>
        <end position="457"/>
    </location>
</feature>
<evidence type="ECO:0000256" key="4">
    <source>
        <dbReference type="ARBA" id="ARBA00022484"/>
    </source>
</evidence>
<feature type="domain" description="Helicase C-terminal" evidence="12">
    <location>
        <begin position="2094"/>
        <end position="2268"/>
    </location>
</feature>
<keyword evidence="11" id="KW-0812">Transmembrane</keyword>
<evidence type="ECO:0000256" key="3">
    <source>
        <dbReference type="ARBA" id="ARBA00009741"/>
    </source>
</evidence>
<feature type="transmembrane region" description="Helical" evidence="11">
    <location>
        <begin position="2633"/>
        <end position="2654"/>
    </location>
</feature>
<dbReference type="GO" id="GO:0003968">
    <property type="term" value="F:RNA-directed RNA polymerase activity"/>
    <property type="evidence" value="ECO:0007669"/>
    <property type="project" value="UniProtKB-KW"/>
</dbReference>
<evidence type="ECO:0000256" key="11">
    <source>
        <dbReference type="SAM" id="Phobius"/>
    </source>
</evidence>
<feature type="transmembrane region" description="Helical" evidence="11">
    <location>
        <begin position="4944"/>
        <end position="4964"/>
    </location>
</feature>
<keyword evidence="4" id="KW-0696">RNA-directed RNA polymerase</keyword>
<dbReference type="InterPro" id="IPR001650">
    <property type="entry name" value="Helicase_C-like"/>
</dbReference>
<dbReference type="InterPro" id="IPR000280">
    <property type="entry name" value="Pestivirus_NS3_S31"/>
</dbReference>
<feature type="region of interest" description="Disordered" evidence="10">
    <location>
        <begin position="259"/>
        <end position="280"/>
    </location>
</feature>
<dbReference type="InterPro" id="IPR002052">
    <property type="entry name" value="DNA_methylase_N6_adenine_CS"/>
</dbReference>
<dbReference type="SUPFAM" id="SSF53335">
    <property type="entry name" value="S-adenosyl-L-methionine-dependent methyltransferases"/>
    <property type="match status" value="1"/>
</dbReference>
<feature type="compositionally biased region" description="Low complexity" evidence="10">
    <location>
        <begin position="259"/>
        <end position="269"/>
    </location>
</feature>
<feature type="transmembrane region" description="Helical" evidence="11">
    <location>
        <begin position="1399"/>
        <end position="1417"/>
    </location>
</feature>
<feature type="transmembrane region" description="Helical" evidence="11">
    <location>
        <begin position="2661"/>
        <end position="2678"/>
    </location>
</feature>